<keyword evidence="5 11" id="KW-0479">Metal-binding</keyword>
<dbReference type="GO" id="GO:0004497">
    <property type="term" value="F:monooxygenase activity"/>
    <property type="evidence" value="ECO:0007669"/>
    <property type="project" value="UniProtKB-KW"/>
</dbReference>
<dbReference type="InterPro" id="IPR036396">
    <property type="entry name" value="Cyt_P450_sf"/>
</dbReference>
<dbReference type="SUPFAM" id="SSF48264">
    <property type="entry name" value="Cytochrome P450"/>
    <property type="match status" value="1"/>
</dbReference>
<protein>
    <recommendedName>
        <fullName evidence="15">Cytochrome P450</fullName>
    </recommendedName>
</protein>
<dbReference type="Gene3D" id="1.10.630.10">
    <property type="entry name" value="Cytochrome P450"/>
    <property type="match status" value="1"/>
</dbReference>
<keyword evidence="4" id="KW-0812">Transmembrane</keyword>
<evidence type="ECO:0000313" key="14">
    <source>
        <dbReference type="Proteomes" id="UP000631114"/>
    </source>
</evidence>
<evidence type="ECO:0000256" key="4">
    <source>
        <dbReference type="ARBA" id="ARBA00022692"/>
    </source>
</evidence>
<dbReference type="InterPro" id="IPR001128">
    <property type="entry name" value="Cyt_P450"/>
</dbReference>
<reference evidence="13 14" key="1">
    <citation type="submission" date="2020-10" db="EMBL/GenBank/DDBJ databases">
        <title>The Coptis chinensis genome and diversification of protoberbering-type alkaloids.</title>
        <authorList>
            <person name="Wang B."/>
            <person name="Shu S."/>
            <person name="Song C."/>
            <person name="Liu Y."/>
        </authorList>
    </citation>
    <scope>NUCLEOTIDE SEQUENCE [LARGE SCALE GENOMIC DNA]</scope>
    <source>
        <strain evidence="13">HL-2020</strain>
        <tissue evidence="13">Leaf</tissue>
    </source>
</reference>
<dbReference type="FunFam" id="1.10.630.10:FF:000029">
    <property type="entry name" value="Cytochrome P450 734A1"/>
    <property type="match status" value="1"/>
</dbReference>
<dbReference type="EMBL" id="JADFTS010000004">
    <property type="protein sequence ID" value="KAF9610847.1"/>
    <property type="molecule type" value="Genomic_DNA"/>
</dbReference>
<evidence type="ECO:0000256" key="1">
    <source>
        <dbReference type="ARBA" id="ARBA00004370"/>
    </source>
</evidence>
<dbReference type="PRINTS" id="PR00463">
    <property type="entry name" value="EP450I"/>
</dbReference>
<keyword evidence="7 12" id="KW-0560">Oxidoreductase</keyword>
<comment type="similarity">
    <text evidence="2 12">Belongs to the cytochrome P450 family.</text>
</comment>
<sequence>MKMVGGILFTLLVTCAVIYISSWAWKAFVWVWLNPRKLEKCLREQGIKGPSYKFLSGNLKDMVSATQEARAKPMELSHKIVPRVMPFVHQTVEKYGKLSFTWYGPYCRVNIMDPDMIRDILSNKFGHFEKIRTNPLGKLLITGVVNYEGEKWVKHRRILNPAFHLEKLKMMLPAIYTSCSEMVNKWEMMVSQDSCEMDVWPHLQNLTADVISRTAFGSSYEEGRQIFQLQSEQAGLVIKALQSIYIPGLRFLPTKRNNRMKEIYGEARVLLRDIVNKREKAMKIGEAHNDDLLGLLMESNFKEITDNVNSKNFGMTIDEVIDECNLFYFAGQETTSTLLVWTMVVLSMHPDWQEKAREEVLQVFGGKDPDFDGLNHLKIVTMILYEVLRLYPPAVLMARGTYKTMKLGEITLPAGVQLAMPTLLVHHDRELWGEDAEDFNPERFSGGVSKATKNQVSFFPFSWGPRICIGQNFALLESKMAIAMILLRFSFELSSTYVHAPYTVMALQPQHGAQLILHKL</sequence>
<dbReference type="GO" id="GO:0016705">
    <property type="term" value="F:oxidoreductase activity, acting on paired donors, with incorporation or reduction of molecular oxygen"/>
    <property type="evidence" value="ECO:0007669"/>
    <property type="project" value="InterPro"/>
</dbReference>
<comment type="subcellular location">
    <subcellularLocation>
        <location evidence="1">Membrane</location>
    </subcellularLocation>
</comment>
<keyword evidence="14" id="KW-1185">Reference proteome</keyword>
<dbReference type="InterPro" id="IPR002401">
    <property type="entry name" value="Cyt_P450_E_grp-I"/>
</dbReference>
<proteinExistence type="inferred from homology"/>
<dbReference type="AlphaFoldDB" id="A0A835I672"/>
<keyword evidence="8 11" id="KW-0408">Iron</keyword>
<dbReference type="CDD" id="cd20642">
    <property type="entry name" value="CYP72"/>
    <property type="match status" value="1"/>
</dbReference>
<evidence type="ECO:0000256" key="12">
    <source>
        <dbReference type="RuleBase" id="RU000461"/>
    </source>
</evidence>
<dbReference type="InterPro" id="IPR017972">
    <property type="entry name" value="Cyt_P450_CS"/>
</dbReference>
<dbReference type="Pfam" id="PF00067">
    <property type="entry name" value="p450"/>
    <property type="match status" value="1"/>
</dbReference>
<dbReference type="PANTHER" id="PTHR24282">
    <property type="entry name" value="CYTOCHROME P450 FAMILY MEMBER"/>
    <property type="match status" value="1"/>
</dbReference>
<accession>A0A835I672</accession>
<dbReference type="PRINTS" id="PR00385">
    <property type="entry name" value="P450"/>
</dbReference>
<dbReference type="PANTHER" id="PTHR24282:SF255">
    <property type="entry name" value="CYTOCHROME P450 72A11-RELATED"/>
    <property type="match status" value="1"/>
</dbReference>
<evidence type="ECO:0000256" key="3">
    <source>
        <dbReference type="ARBA" id="ARBA00022617"/>
    </source>
</evidence>
<dbReference type="GO" id="GO:0016020">
    <property type="term" value="C:membrane"/>
    <property type="evidence" value="ECO:0007669"/>
    <property type="project" value="UniProtKB-SubCell"/>
</dbReference>
<evidence type="ECO:0000313" key="13">
    <source>
        <dbReference type="EMBL" id="KAF9610847.1"/>
    </source>
</evidence>
<gene>
    <name evidence="13" type="ORF">IFM89_025257</name>
</gene>
<evidence type="ECO:0000256" key="6">
    <source>
        <dbReference type="ARBA" id="ARBA00022989"/>
    </source>
</evidence>
<evidence type="ECO:0000256" key="8">
    <source>
        <dbReference type="ARBA" id="ARBA00023004"/>
    </source>
</evidence>
<organism evidence="13 14">
    <name type="scientific">Coptis chinensis</name>
    <dbReference type="NCBI Taxonomy" id="261450"/>
    <lineage>
        <taxon>Eukaryota</taxon>
        <taxon>Viridiplantae</taxon>
        <taxon>Streptophyta</taxon>
        <taxon>Embryophyta</taxon>
        <taxon>Tracheophyta</taxon>
        <taxon>Spermatophyta</taxon>
        <taxon>Magnoliopsida</taxon>
        <taxon>Ranunculales</taxon>
        <taxon>Ranunculaceae</taxon>
        <taxon>Coptidoideae</taxon>
        <taxon>Coptis</taxon>
    </lineage>
</organism>
<evidence type="ECO:0000256" key="11">
    <source>
        <dbReference type="PIRSR" id="PIRSR602401-1"/>
    </source>
</evidence>
<evidence type="ECO:0000256" key="5">
    <source>
        <dbReference type="ARBA" id="ARBA00022723"/>
    </source>
</evidence>
<dbReference type="OrthoDB" id="1470350at2759"/>
<dbReference type="GO" id="GO:0044550">
    <property type="term" value="P:secondary metabolite biosynthetic process"/>
    <property type="evidence" value="ECO:0007669"/>
    <property type="project" value="UniProtKB-ARBA"/>
</dbReference>
<evidence type="ECO:0000256" key="9">
    <source>
        <dbReference type="ARBA" id="ARBA00023033"/>
    </source>
</evidence>
<evidence type="ECO:0000256" key="2">
    <source>
        <dbReference type="ARBA" id="ARBA00010617"/>
    </source>
</evidence>
<keyword evidence="3 11" id="KW-0349">Heme</keyword>
<name>A0A835I672_9MAGN</name>
<dbReference type="GO" id="GO:0005506">
    <property type="term" value="F:iron ion binding"/>
    <property type="evidence" value="ECO:0007669"/>
    <property type="project" value="InterPro"/>
</dbReference>
<evidence type="ECO:0000256" key="7">
    <source>
        <dbReference type="ARBA" id="ARBA00023002"/>
    </source>
</evidence>
<dbReference type="Proteomes" id="UP000631114">
    <property type="component" value="Unassembled WGS sequence"/>
</dbReference>
<evidence type="ECO:0008006" key="15">
    <source>
        <dbReference type="Google" id="ProtNLM"/>
    </source>
</evidence>
<comment type="cofactor">
    <cofactor evidence="11">
        <name>heme</name>
        <dbReference type="ChEBI" id="CHEBI:30413"/>
    </cofactor>
</comment>
<comment type="caution">
    <text evidence="13">The sequence shown here is derived from an EMBL/GenBank/DDBJ whole genome shotgun (WGS) entry which is preliminary data.</text>
</comment>
<dbReference type="PROSITE" id="PS00086">
    <property type="entry name" value="CYTOCHROME_P450"/>
    <property type="match status" value="1"/>
</dbReference>
<dbReference type="GO" id="GO:0020037">
    <property type="term" value="F:heme binding"/>
    <property type="evidence" value="ECO:0007669"/>
    <property type="project" value="InterPro"/>
</dbReference>
<evidence type="ECO:0000256" key="10">
    <source>
        <dbReference type="ARBA" id="ARBA00023136"/>
    </source>
</evidence>
<keyword evidence="10" id="KW-0472">Membrane</keyword>
<dbReference type="InterPro" id="IPR050665">
    <property type="entry name" value="Cytochrome_P450_Monooxygen"/>
</dbReference>
<feature type="binding site" description="axial binding residue" evidence="11">
    <location>
        <position position="468"/>
    </location>
    <ligand>
        <name>heme</name>
        <dbReference type="ChEBI" id="CHEBI:30413"/>
    </ligand>
    <ligandPart>
        <name>Fe</name>
        <dbReference type="ChEBI" id="CHEBI:18248"/>
    </ligandPart>
</feature>
<keyword evidence="9 12" id="KW-0503">Monooxygenase</keyword>
<keyword evidence="6" id="KW-1133">Transmembrane helix</keyword>